<dbReference type="EMBL" id="JAUIQD010000006">
    <property type="protein sequence ID" value="KAK3346050.1"/>
    <property type="molecule type" value="Genomic_DNA"/>
</dbReference>
<feature type="compositionally biased region" description="Low complexity" evidence="1">
    <location>
        <begin position="117"/>
        <end position="137"/>
    </location>
</feature>
<evidence type="ECO:0008006" key="5">
    <source>
        <dbReference type="Google" id="ProtNLM"/>
    </source>
</evidence>
<feature type="transmembrane region" description="Helical" evidence="2">
    <location>
        <begin position="668"/>
        <end position="688"/>
    </location>
</feature>
<reference evidence="3" key="1">
    <citation type="journal article" date="2023" name="Mol. Phylogenet. Evol.">
        <title>Genome-scale phylogeny and comparative genomics of the fungal order Sordariales.</title>
        <authorList>
            <person name="Hensen N."/>
            <person name="Bonometti L."/>
            <person name="Westerberg I."/>
            <person name="Brannstrom I.O."/>
            <person name="Guillou S."/>
            <person name="Cros-Aarteil S."/>
            <person name="Calhoun S."/>
            <person name="Haridas S."/>
            <person name="Kuo A."/>
            <person name="Mondo S."/>
            <person name="Pangilinan J."/>
            <person name="Riley R."/>
            <person name="LaButti K."/>
            <person name="Andreopoulos B."/>
            <person name="Lipzen A."/>
            <person name="Chen C."/>
            <person name="Yan M."/>
            <person name="Daum C."/>
            <person name="Ng V."/>
            <person name="Clum A."/>
            <person name="Steindorff A."/>
            <person name="Ohm R.A."/>
            <person name="Martin F."/>
            <person name="Silar P."/>
            <person name="Natvig D.O."/>
            <person name="Lalanne C."/>
            <person name="Gautier V."/>
            <person name="Ament-Velasquez S.L."/>
            <person name="Kruys A."/>
            <person name="Hutchinson M.I."/>
            <person name="Powell A.J."/>
            <person name="Barry K."/>
            <person name="Miller A.N."/>
            <person name="Grigoriev I.V."/>
            <person name="Debuchy R."/>
            <person name="Gladieux P."/>
            <person name="Hiltunen Thoren M."/>
            <person name="Johannesson H."/>
        </authorList>
    </citation>
    <scope>NUCLEOTIDE SEQUENCE</scope>
    <source>
        <strain evidence="3">CBS 955.72</strain>
    </source>
</reference>
<keyword evidence="4" id="KW-1185">Reference proteome</keyword>
<evidence type="ECO:0000256" key="2">
    <source>
        <dbReference type="SAM" id="Phobius"/>
    </source>
</evidence>
<comment type="caution">
    <text evidence="3">The sequence shown here is derived from an EMBL/GenBank/DDBJ whole genome shotgun (WGS) entry which is preliminary data.</text>
</comment>
<feature type="region of interest" description="Disordered" evidence="1">
    <location>
        <begin position="23"/>
        <end position="137"/>
    </location>
</feature>
<organism evidence="3 4">
    <name type="scientific">Lasiosphaeria hispida</name>
    <dbReference type="NCBI Taxonomy" id="260671"/>
    <lineage>
        <taxon>Eukaryota</taxon>
        <taxon>Fungi</taxon>
        <taxon>Dikarya</taxon>
        <taxon>Ascomycota</taxon>
        <taxon>Pezizomycotina</taxon>
        <taxon>Sordariomycetes</taxon>
        <taxon>Sordariomycetidae</taxon>
        <taxon>Sordariales</taxon>
        <taxon>Lasiosphaeriaceae</taxon>
        <taxon>Lasiosphaeria</taxon>
    </lineage>
</organism>
<accession>A0AAJ0HB41</accession>
<keyword evidence="2" id="KW-1133">Transmembrane helix</keyword>
<protein>
    <recommendedName>
        <fullName evidence="5">3-hydroxyisobutyrate dehydrogenase protein</fullName>
    </recommendedName>
</protein>
<evidence type="ECO:0000256" key="1">
    <source>
        <dbReference type="SAM" id="MobiDB-lite"/>
    </source>
</evidence>
<dbReference type="AlphaFoldDB" id="A0AAJ0HB41"/>
<evidence type="ECO:0000313" key="4">
    <source>
        <dbReference type="Proteomes" id="UP001275084"/>
    </source>
</evidence>
<gene>
    <name evidence="3" type="ORF">B0T25DRAFT_624647</name>
</gene>
<evidence type="ECO:0000313" key="3">
    <source>
        <dbReference type="EMBL" id="KAK3346050.1"/>
    </source>
</evidence>
<reference evidence="3" key="2">
    <citation type="submission" date="2023-06" db="EMBL/GenBank/DDBJ databases">
        <authorList>
            <consortium name="Lawrence Berkeley National Laboratory"/>
            <person name="Haridas S."/>
            <person name="Hensen N."/>
            <person name="Bonometti L."/>
            <person name="Westerberg I."/>
            <person name="Brannstrom I.O."/>
            <person name="Guillou S."/>
            <person name="Cros-Aarteil S."/>
            <person name="Calhoun S."/>
            <person name="Kuo A."/>
            <person name="Mondo S."/>
            <person name="Pangilinan J."/>
            <person name="Riley R."/>
            <person name="Labutti K."/>
            <person name="Andreopoulos B."/>
            <person name="Lipzen A."/>
            <person name="Chen C."/>
            <person name="Yanf M."/>
            <person name="Daum C."/>
            <person name="Ng V."/>
            <person name="Clum A."/>
            <person name="Steindorff A."/>
            <person name="Ohm R."/>
            <person name="Martin F."/>
            <person name="Silar P."/>
            <person name="Natvig D."/>
            <person name="Lalanne C."/>
            <person name="Gautier V."/>
            <person name="Ament-Velasquez S.L."/>
            <person name="Kruys A."/>
            <person name="Hutchinson M.I."/>
            <person name="Powell A.J."/>
            <person name="Barry K."/>
            <person name="Miller A.N."/>
            <person name="Grigoriev I.V."/>
            <person name="Debuchy R."/>
            <person name="Gladieux P."/>
            <person name="Thoren M.H."/>
            <person name="Johannesson H."/>
        </authorList>
    </citation>
    <scope>NUCLEOTIDE SEQUENCE</scope>
    <source>
        <strain evidence="3">CBS 955.72</strain>
    </source>
</reference>
<feature type="transmembrane region" description="Helical" evidence="2">
    <location>
        <begin position="730"/>
        <end position="751"/>
    </location>
</feature>
<feature type="compositionally biased region" description="Polar residues" evidence="1">
    <location>
        <begin position="92"/>
        <end position="116"/>
    </location>
</feature>
<keyword evidence="2" id="KW-0472">Membrane</keyword>
<keyword evidence="2" id="KW-0812">Transmembrane</keyword>
<name>A0AAJ0HB41_9PEZI</name>
<proteinExistence type="predicted"/>
<dbReference type="Proteomes" id="UP001275084">
    <property type="component" value="Unassembled WGS sequence"/>
</dbReference>
<sequence>MPVRGFQNSASARVSFPIPSTAALAHSHQTEAPLRATPPLGHGGNFTPGPPSKTQTHPKHGGDFTPEPPKAHTFTKHGGNFTPGSSDDVDEASSTATISLSTDASHTRQDQSANSGSVSRPFSSASHASPSAAYSSPSIPTPPFFSGQTPYASTCWTPPVSASSKEEREVPSHLMGGLSCWCAGLPCRGKRPHHYLQPRWEYVPPTASGTQTVYFHRDHARRETIHPLSDRYLHSGDGKLRTLMVACTDEIWKMAMAKKNETTWRRTYIRKMAPYRVRLASWVIDYTEGRNCAWRHGGHFAPILFKYHGDAKVWNNPLEQVRGRSLPSSSYTYRTLKPRHLCFLREPEHGDCLGVDIKTVQEWETAEANSGRASSLRYLFVAYSTEHFSHSSPSDLRALHKIAETAARNAGLPAYWVACSCMRNPEELESDVYRISDVLRGAGAMIIAVGDPTGDTARDSDVSTLLVQWGRRMWTFPEVLLSPGGEITVYTRGSEGKKPFIISKSQFAARVWGDALEARQLTEHYLGTLVLSRLELAVLGLRCLYRRETTQYLAGDQAYALMGLLRMRPEVDKTDTPFQAFARLSIANDSDSLLERHLCMVPPSGDTAAWHYMADAYGCSAWDVTPYVQVAGVCDNDSVVLDGAYGASIRWKSFHPVGFTRLFSWRRLLASILLQFNGWILVIGALLLNSVVEPLIQAVRYSSQYSNSSSFGFDSSGYGSLLLLANPINLFASIILLLISITTFFCMPTLIRRLMGGQFRSVEAALFGVEGHITPATAERALFGCAYGRMAWSTNGSPLSRSYINEKYERVGVDPLRDPATEEKVNLAKVAMPGGKRIFTLINTYTMELTLFEAVRPPTCLFLCAVEGGMQRAIACSYDYTTQTFYRETVVRMETTVLDRMSRVPRFRIGIRKPEVNVRRRHYS</sequence>